<keyword evidence="1" id="KW-1133">Transmembrane helix</keyword>
<protein>
    <recommendedName>
        <fullName evidence="2">LysM domain-containing protein</fullName>
    </recommendedName>
</protein>
<accession>A0A6S6S8R8</accession>
<gene>
    <name evidence="3" type="ORF">HELGO_WM30372</name>
</gene>
<dbReference type="PROSITE" id="PS51782">
    <property type="entry name" value="LYSM"/>
    <property type="match status" value="3"/>
</dbReference>
<dbReference type="InterPro" id="IPR052196">
    <property type="entry name" value="Bact_Kbp"/>
</dbReference>
<dbReference type="PANTHER" id="PTHR34700:SF4">
    <property type="entry name" value="PHAGE-LIKE ELEMENT PBSX PROTEIN XKDP"/>
    <property type="match status" value="1"/>
</dbReference>
<dbReference type="CDD" id="cd00118">
    <property type="entry name" value="LysM"/>
    <property type="match status" value="1"/>
</dbReference>
<dbReference type="InterPro" id="IPR018392">
    <property type="entry name" value="LysM"/>
</dbReference>
<organism evidence="3">
    <name type="scientific">uncultured Sulfurovum sp</name>
    <dbReference type="NCBI Taxonomy" id="269237"/>
    <lineage>
        <taxon>Bacteria</taxon>
        <taxon>Pseudomonadati</taxon>
        <taxon>Campylobacterota</taxon>
        <taxon>Epsilonproteobacteria</taxon>
        <taxon>Campylobacterales</taxon>
        <taxon>Sulfurovaceae</taxon>
        <taxon>Sulfurovum</taxon>
        <taxon>environmental samples</taxon>
    </lineage>
</organism>
<dbReference type="SMART" id="SM00257">
    <property type="entry name" value="LysM"/>
    <property type="match status" value="3"/>
</dbReference>
<feature type="domain" description="LysM" evidence="2">
    <location>
        <begin position="201"/>
        <end position="250"/>
    </location>
</feature>
<keyword evidence="1" id="KW-0472">Membrane</keyword>
<proteinExistence type="predicted"/>
<keyword evidence="1" id="KW-0812">Transmembrane</keyword>
<dbReference type="Gene3D" id="3.10.350.10">
    <property type="entry name" value="LysM domain"/>
    <property type="match status" value="3"/>
</dbReference>
<evidence type="ECO:0000313" key="3">
    <source>
        <dbReference type="EMBL" id="CAA6804783.1"/>
    </source>
</evidence>
<dbReference type="InterPro" id="IPR036779">
    <property type="entry name" value="LysM_dom_sf"/>
</dbReference>
<dbReference type="PANTHER" id="PTHR34700">
    <property type="entry name" value="POTASSIUM BINDING PROTEIN KBP"/>
    <property type="match status" value="1"/>
</dbReference>
<name>A0A6S6S8R8_9BACT</name>
<feature type="domain" description="LysM" evidence="2">
    <location>
        <begin position="267"/>
        <end position="316"/>
    </location>
</feature>
<dbReference type="Pfam" id="PF01476">
    <property type="entry name" value="LysM"/>
    <property type="match status" value="3"/>
</dbReference>
<dbReference type="EMBL" id="CACVAZ010000020">
    <property type="protein sequence ID" value="CAA6804783.1"/>
    <property type="molecule type" value="Genomic_DNA"/>
</dbReference>
<dbReference type="AlphaFoldDB" id="A0A6S6S8R8"/>
<dbReference type="SUPFAM" id="SSF54106">
    <property type="entry name" value="LysM domain"/>
    <property type="match status" value="2"/>
</dbReference>
<reference evidence="3" key="1">
    <citation type="submission" date="2020-01" db="EMBL/GenBank/DDBJ databases">
        <authorList>
            <person name="Meier V. D."/>
            <person name="Meier V D."/>
        </authorList>
    </citation>
    <scope>NUCLEOTIDE SEQUENCE</scope>
    <source>
        <strain evidence="3">HLG_WM_MAG_02</strain>
    </source>
</reference>
<sequence length="377" mass="43085">MEIVKRIEGSEPEEVKYDFEEHYLKEDKENTKRKKSTFLKIMAVILIVILGYLGFKNFKSNESKTTEAQSLVTQVLPVKSETSKTVTTPKVEKIETKESEKLEATVKINKEPKPVEKVAIYTEVLAQELKPEPIVMVKTTPPIIKKEEPMSPTPKMETIVQKELVKIVNQQTVPEINTVVVAPVAKKEPKPKHKMALNRSRTTIVKKGDTLALISKKFYGSEKEFDRIIQANRSIKSHKTNLQVGQKIFIPSLKAPRVKKTTPQKRRIITVKKGDTLNIIAQRYYGNPMGFKRIVRANKNLKNAKSKLKLGEEIVVPYLPKNQRRRFVTVKAGYSLAYISKKFYGNTNEIDRIVKANIDIKNKDSTLRIGQKVYVPK</sequence>
<evidence type="ECO:0000259" key="2">
    <source>
        <dbReference type="PROSITE" id="PS51782"/>
    </source>
</evidence>
<feature type="transmembrane region" description="Helical" evidence="1">
    <location>
        <begin position="37"/>
        <end position="55"/>
    </location>
</feature>
<feature type="domain" description="LysM" evidence="2">
    <location>
        <begin position="326"/>
        <end position="375"/>
    </location>
</feature>
<evidence type="ECO:0000256" key="1">
    <source>
        <dbReference type="SAM" id="Phobius"/>
    </source>
</evidence>